<dbReference type="Proteomes" id="UP000050277">
    <property type="component" value="Unassembled WGS sequence"/>
</dbReference>
<dbReference type="EMBL" id="LGKP01000013">
    <property type="protein sequence ID" value="KPL90204.1"/>
    <property type="molecule type" value="Genomic_DNA"/>
</dbReference>
<dbReference type="InterPro" id="IPR043150">
    <property type="entry name" value="Phytochrome_PHY_sf"/>
</dbReference>
<dbReference type="SMART" id="SM00387">
    <property type="entry name" value="HATPase_c"/>
    <property type="match status" value="1"/>
</dbReference>
<dbReference type="Pfam" id="PF08446">
    <property type="entry name" value="PAS_2"/>
    <property type="match status" value="1"/>
</dbReference>
<dbReference type="GO" id="GO:0006355">
    <property type="term" value="P:regulation of DNA-templated transcription"/>
    <property type="evidence" value="ECO:0007669"/>
    <property type="project" value="InterPro"/>
</dbReference>
<dbReference type="Gene3D" id="1.10.287.130">
    <property type="match status" value="1"/>
</dbReference>
<evidence type="ECO:0000256" key="1">
    <source>
        <dbReference type="ARBA" id="ARBA00000085"/>
    </source>
</evidence>
<dbReference type="SMART" id="SM00065">
    <property type="entry name" value="GAF"/>
    <property type="match status" value="1"/>
</dbReference>
<dbReference type="InterPro" id="IPR001294">
    <property type="entry name" value="Phytochrome"/>
</dbReference>
<proteinExistence type="inferred from homology"/>
<gene>
    <name evidence="14" type="ORF">SE18_08360</name>
</gene>
<dbReference type="Gene3D" id="3.30.450.20">
    <property type="entry name" value="PAS domain"/>
    <property type="match status" value="1"/>
</dbReference>
<dbReference type="InterPro" id="IPR036097">
    <property type="entry name" value="HisK_dim/P_sf"/>
</dbReference>
<dbReference type="InterPro" id="IPR003594">
    <property type="entry name" value="HATPase_dom"/>
</dbReference>
<dbReference type="InterPro" id="IPR013515">
    <property type="entry name" value="Phytochrome_cen-reg"/>
</dbReference>
<dbReference type="GO" id="GO:0009881">
    <property type="term" value="F:photoreceptor activity"/>
    <property type="evidence" value="ECO:0007669"/>
    <property type="project" value="UniProtKB-KW"/>
</dbReference>
<keyword evidence="7" id="KW-0808">Transferase</keyword>
<evidence type="ECO:0000259" key="12">
    <source>
        <dbReference type="PROSITE" id="PS50046"/>
    </source>
</evidence>
<sequence length="745" mass="82582">MTISDLDQCATEPIHIPGMIQAHGLLLVLSEPDFKILQISANSLDFTGYTPEQLLNQSLELLISSDQLAYLRSVVAHEQLDQNPLYLWTVPLQATQKVCDGILHRHQDTLILEFEPTLTSATGPHDAYRMVRSIVARLQQIPEFQPFCAETVRAVRQLTGFDRVMIYQFDADGHGTVIAEAVDPSQESFLGLHYPASDIPPQARALYLRNWLRLIPDARYMPVAIVAVATPDHQPLDLSYSVLRSVSPVHREYLANMGVRASMSVSLVYEGQLWGLIACHHAEPHYLSCTLRSACEVLGQSVSLALTSKVHYHDHAATQQLATIQTSLLQQMTSAQRWMDGLVAGQHTLLDLIAAGGVAIHTNDELVVLGQTPSTHHIRTIISWIRAQPATIDDGYHTASLATKHPPFAALAALASGVLALPLVGETDHYLLWFRPEEIQTITWAGEPTKAVTLADDGIRISPRQSFAQWKEQRALHSVAWTDAELAVAKTIRDTIRTLLLQQATALSTLNRALEQSNAELDAFAYSASHDLKEPLRGIHTYAHFLLEDYADKVDAAGQAKLQTMLRLTQRMDALLDSLLHHSRLGRVELQFQPVNLASLIHDVAETLFIQPEMLEIRIPRPLPILFADPLHLSEVVQNLLSNALKYSQAAHKWVEISATALPLDADQQPWYRIDVEDNGIGIAEAHYETIFRLFKRLHGRDQFGGGTGVGLTIAKKIIERHGGIVAVQSTLGKGTIFTFTIRGA</sequence>
<dbReference type="SUPFAM" id="SSF55785">
    <property type="entry name" value="PYP-like sensor domain (PAS domain)"/>
    <property type="match status" value="1"/>
</dbReference>
<dbReference type="PROSITE" id="PS50109">
    <property type="entry name" value="HIS_KIN"/>
    <property type="match status" value="1"/>
</dbReference>
<keyword evidence="10" id="KW-0472">Membrane</keyword>
<dbReference type="GO" id="GO:0000156">
    <property type="term" value="F:phosphorelay response regulator activity"/>
    <property type="evidence" value="ECO:0007669"/>
    <property type="project" value="TreeGrafter"/>
</dbReference>
<dbReference type="InterPro" id="IPR050351">
    <property type="entry name" value="BphY/WalK/GraS-like"/>
</dbReference>
<dbReference type="PRINTS" id="PR01033">
    <property type="entry name" value="PHYTOCHROME"/>
</dbReference>
<evidence type="ECO:0000256" key="8">
    <source>
        <dbReference type="ARBA" id="ARBA00022777"/>
    </source>
</evidence>
<evidence type="ECO:0000256" key="6">
    <source>
        <dbReference type="ARBA" id="ARBA00022606"/>
    </source>
</evidence>
<dbReference type="AlphaFoldDB" id="A0A0P6YI66"/>
<dbReference type="SMART" id="SM00388">
    <property type="entry name" value="HisKA"/>
    <property type="match status" value="1"/>
</dbReference>
<dbReference type="Gene3D" id="3.30.450.40">
    <property type="match status" value="1"/>
</dbReference>
<evidence type="ECO:0000259" key="13">
    <source>
        <dbReference type="PROSITE" id="PS50109"/>
    </source>
</evidence>
<dbReference type="GO" id="GO:0016020">
    <property type="term" value="C:membrane"/>
    <property type="evidence" value="ECO:0007669"/>
    <property type="project" value="UniProtKB-SubCell"/>
</dbReference>
<dbReference type="InterPro" id="IPR005467">
    <property type="entry name" value="His_kinase_dom"/>
</dbReference>
<dbReference type="EC" id="2.7.13.3" evidence="4"/>
<comment type="catalytic activity">
    <reaction evidence="1">
        <text>ATP + protein L-histidine = ADP + protein N-phospho-L-histidine.</text>
        <dbReference type="EC" id="2.7.13.3"/>
    </reaction>
</comment>
<dbReference type="Pfam" id="PF00512">
    <property type="entry name" value="HisKA"/>
    <property type="match status" value="1"/>
</dbReference>
<dbReference type="Pfam" id="PF02518">
    <property type="entry name" value="HATPase_c"/>
    <property type="match status" value="1"/>
</dbReference>
<name>A0A0P6YI66_9CHLR</name>
<feature type="domain" description="Phytochrome chromophore attachment site" evidence="12">
    <location>
        <begin position="143"/>
        <end position="300"/>
    </location>
</feature>
<dbReference type="PROSITE" id="PS50046">
    <property type="entry name" value="PHYTOCHROME_2"/>
    <property type="match status" value="1"/>
</dbReference>
<dbReference type="GO" id="GO:0007234">
    <property type="term" value="P:osmosensory signaling via phosphorelay pathway"/>
    <property type="evidence" value="ECO:0007669"/>
    <property type="project" value="TreeGrafter"/>
</dbReference>
<dbReference type="Gene3D" id="3.30.565.10">
    <property type="entry name" value="Histidine kinase-like ATPase, C-terminal domain"/>
    <property type="match status" value="1"/>
</dbReference>
<dbReference type="InterPro" id="IPR003661">
    <property type="entry name" value="HisK_dim/P_dom"/>
</dbReference>
<evidence type="ECO:0000256" key="4">
    <source>
        <dbReference type="ARBA" id="ARBA00012438"/>
    </source>
</evidence>
<dbReference type="InterPro" id="IPR013654">
    <property type="entry name" value="PAS_2"/>
</dbReference>
<dbReference type="SUPFAM" id="SSF47384">
    <property type="entry name" value="Homodimeric domain of signal transducing histidine kinase"/>
    <property type="match status" value="1"/>
</dbReference>
<keyword evidence="8" id="KW-0418">Kinase</keyword>
<dbReference type="SUPFAM" id="SSF55781">
    <property type="entry name" value="GAF domain-like"/>
    <property type="match status" value="2"/>
</dbReference>
<dbReference type="GO" id="GO:0009584">
    <property type="term" value="P:detection of visible light"/>
    <property type="evidence" value="ECO:0007669"/>
    <property type="project" value="InterPro"/>
</dbReference>
<dbReference type="Pfam" id="PF01590">
    <property type="entry name" value="GAF"/>
    <property type="match status" value="1"/>
</dbReference>
<dbReference type="PATRIC" id="fig|70996.4.peg.911"/>
<dbReference type="InterPro" id="IPR035965">
    <property type="entry name" value="PAS-like_dom_sf"/>
</dbReference>
<comment type="similarity">
    <text evidence="2">In the N-terminal section; belongs to the phytochrome family.</text>
</comment>
<dbReference type="RefSeq" id="WP_054533980.1">
    <property type="nucleotide sequence ID" value="NZ_LGKP01000013.1"/>
</dbReference>
<evidence type="ECO:0000256" key="7">
    <source>
        <dbReference type="ARBA" id="ARBA00022679"/>
    </source>
</evidence>
<evidence type="ECO:0000256" key="5">
    <source>
        <dbReference type="ARBA" id="ARBA00022543"/>
    </source>
</evidence>
<dbReference type="CDD" id="cd00130">
    <property type="entry name" value="PAS"/>
    <property type="match status" value="1"/>
</dbReference>
<dbReference type="Gene3D" id="3.30.450.270">
    <property type="match status" value="1"/>
</dbReference>
<dbReference type="Pfam" id="PF00360">
    <property type="entry name" value="PHY"/>
    <property type="match status" value="1"/>
</dbReference>
<evidence type="ECO:0000313" key="15">
    <source>
        <dbReference type="Proteomes" id="UP000050277"/>
    </source>
</evidence>
<feature type="domain" description="Histidine kinase" evidence="13">
    <location>
        <begin position="527"/>
        <end position="745"/>
    </location>
</feature>
<dbReference type="GO" id="GO:0000155">
    <property type="term" value="F:phosphorelay sensor kinase activity"/>
    <property type="evidence" value="ECO:0007669"/>
    <property type="project" value="InterPro"/>
</dbReference>
<protein>
    <recommendedName>
        <fullName evidence="4">histidine kinase</fullName>
        <ecNumber evidence="4">2.7.13.3</ecNumber>
    </recommendedName>
</protein>
<comment type="caution">
    <text evidence="14">The sequence shown here is derived from an EMBL/GenBank/DDBJ whole genome shotgun (WGS) entry which is preliminary data.</text>
</comment>
<dbReference type="PANTHER" id="PTHR42878:SF15">
    <property type="entry name" value="BACTERIOPHYTOCHROME"/>
    <property type="match status" value="1"/>
</dbReference>
<dbReference type="InterPro" id="IPR003018">
    <property type="entry name" value="GAF"/>
</dbReference>
<dbReference type="OrthoDB" id="9766459at2"/>
<keyword evidence="11" id="KW-0675">Receptor</keyword>
<comment type="subunit">
    <text evidence="3">Homodimer.</text>
</comment>
<dbReference type="InterPro" id="IPR000014">
    <property type="entry name" value="PAS"/>
</dbReference>
<dbReference type="CDD" id="cd00082">
    <property type="entry name" value="HisKA"/>
    <property type="match status" value="1"/>
</dbReference>
<keyword evidence="9" id="KW-0157">Chromophore</keyword>
<dbReference type="PANTHER" id="PTHR42878">
    <property type="entry name" value="TWO-COMPONENT HISTIDINE KINASE"/>
    <property type="match status" value="1"/>
</dbReference>
<keyword evidence="6" id="KW-0716">Sensory transduction</keyword>
<dbReference type="STRING" id="70996.SE18_08360"/>
<dbReference type="InterPro" id="IPR036890">
    <property type="entry name" value="HATPase_C_sf"/>
</dbReference>
<evidence type="ECO:0000256" key="11">
    <source>
        <dbReference type="ARBA" id="ARBA00023170"/>
    </source>
</evidence>
<accession>A0A0P6YI66</accession>
<dbReference type="SUPFAM" id="SSF55874">
    <property type="entry name" value="ATPase domain of HSP90 chaperone/DNA topoisomerase II/histidine kinase"/>
    <property type="match status" value="1"/>
</dbReference>
<evidence type="ECO:0000256" key="2">
    <source>
        <dbReference type="ARBA" id="ARBA00006402"/>
    </source>
</evidence>
<dbReference type="InterPro" id="IPR029016">
    <property type="entry name" value="GAF-like_dom_sf"/>
</dbReference>
<organism evidence="14 15">
    <name type="scientific">Herpetosiphon geysericola</name>
    <dbReference type="NCBI Taxonomy" id="70996"/>
    <lineage>
        <taxon>Bacteria</taxon>
        <taxon>Bacillati</taxon>
        <taxon>Chloroflexota</taxon>
        <taxon>Chloroflexia</taxon>
        <taxon>Herpetosiphonales</taxon>
        <taxon>Herpetosiphonaceae</taxon>
        <taxon>Herpetosiphon</taxon>
    </lineage>
</organism>
<dbReference type="GO" id="GO:0030295">
    <property type="term" value="F:protein kinase activator activity"/>
    <property type="evidence" value="ECO:0007669"/>
    <property type="project" value="TreeGrafter"/>
</dbReference>
<evidence type="ECO:0000256" key="10">
    <source>
        <dbReference type="ARBA" id="ARBA00023136"/>
    </source>
</evidence>
<evidence type="ECO:0000256" key="9">
    <source>
        <dbReference type="ARBA" id="ARBA00022991"/>
    </source>
</evidence>
<evidence type="ECO:0000313" key="14">
    <source>
        <dbReference type="EMBL" id="KPL90204.1"/>
    </source>
</evidence>
<reference evidence="14 15" key="1">
    <citation type="submission" date="2015-07" db="EMBL/GenBank/DDBJ databases">
        <title>Whole genome sequence of Herpetosiphon geysericola DSM 7119.</title>
        <authorList>
            <person name="Hemp J."/>
            <person name="Ward L.M."/>
            <person name="Pace L.A."/>
            <person name="Fischer W.W."/>
        </authorList>
    </citation>
    <scope>NUCLEOTIDE SEQUENCE [LARGE SCALE GENOMIC DNA]</scope>
    <source>
        <strain evidence="14 15">DSM 7119</strain>
    </source>
</reference>
<evidence type="ECO:0000256" key="3">
    <source>
        <dbReference type="ARBA" id="ARBA00011738"/>
    </source>
</evidence>
<keyword evidence="5" id="KW-0600">Photoreceptor protein</keyword>
<dbReference type="InterPro" id="IPR016132">
    <property type="entry name" value="Phyto_chromo_attachment"/>
</dbReference>
<keyword evidence="15" id="KW-1185">Reference proteome</keyword>